<keyword evidence="2" id="KW-1185">Reference proteome</keyword>
<accession>A0ABQ2QDI6</accession>
<name>A0ABQ2QDI6_9GAMM</name>
<comment type="caution">
    <text evidence="1">The sequence shown here is derived from an EMBL/GenBank/DDBJ whole genome shotgun (WGS) entry which is preliminary data.</text>
</comment>
<dbReference type="InterPro" id="IPR010321">
    <property type="entry name" value="DUF922"/>
</dbReference>
<dbReference type="Proteomes" id="UP000654367">
    <property type="component" value="Unassembled WGS sequence"/>
</dbReference>
<evidence type="ECO:0000313" key="2">
    <source>
        <dbReference type="Proteomes" id="UP000654367"/>
    </source>
</evidence>
<dbReference type="Pfam" id="PF06037">
    <property type="entry name" value="DUF922"/>
    <property type="match status" value="1"/>
</dbReference>
<protein>
    <recommendedName>
        <fullName evidence="3">DUF922 domain-containing protein</fullName>
    </recommendedName>
</protein>
<gene>
    <name evidence="1" type="ORF">GCM10009409_39370</name>
</gene>
<proteinExistence type="predicted"/>
<evidence type="ECO:0000313" key="1">
    <source>
        <dbReference type="EMBL" id="GGP71358.1"/>
    </source>
</evidence>
<organism evidence="1 2">
    <name type="scientific">Shewanella saliphila</name>
    <dbReference type="NCBI Taxonomy" id="2282698"/>
    <lineage>
        <taxon>Bacteria</taxon>
        <taxon>Pseudomonadati</taxon>
        <taxon>Pseudomonadota</taxon>
        <taxon>Gammaproteobacteria</taxon>
        <taxon>Alteromonadales</taxon>
        <taxon>Shewanellaceae</taxon>
        <taxon>Shewanella</taxon>
    </lineage>
</organism>
<dbReference type="EMBL" id="BMQV01000086">
    <property type="protein sequence ID" value="GGP71358.1"/>
    <property type="molecule type" value="Genomic_DNA"/>
</dbReference>
<sequence>MRFLILALLLISFNTLSKVSIIEKTIEYKVTSNSKDTLLSALNLSTPISMNGKPFHGLTNNSIKWTISWKSFHNRCRVFKVTTNLTTTYTMPKLETESGEVQAVWDDWYPYLLLHEKGHAKLGKLYANKVYRGLKDIKPNKDCEKLTEIADSLVKDLIEQLSDANAEYDRATNHGETENAWIYQHL</sequence>
<dbReference type="RefSeq" id="WP_188923323.1">
    <property type="nucleotide sequence ID" value="NZ_BMQV01000086.1"/>
</dbReference>
<evidence type="ECO:0008006" key="3">
    <source>
        <dbReference type="Google" id="ProtNLM"/>
    </source>
</evidence>
<reference evidence="2" key="1">
    <citation type="journal article" date="2019" name="Int. J. Syst. Evol. Microbiol.">
        <title>The Global Catalogue of Microorganisms (GCM) 10K type strain sequencing project: providing services to taxonomists for standard genome sequencing and annotation.</title>
        <authorList>
            <consortium name="The Broad Institute Genomics Platform"/>
            <consortium name="The Broad Institute Genome Sequencing Center for Infectious Disease"/>
            <person name="Wu L."/>
            <person name="Ma J."/>
        </authorList>
    </citation>
    <scope>NUCLEOTIDE SEQUENCE [LARGE SCALE GENOMIC DNA]</scope>
    <source>
        <strain evidence="2">JCM 32304</strain>
    </source>
</reference>